<evidence type="ECO:0000313" key="2">
    <source>
        <dbReference type="Proteomes" id="UP000237347"/>
    </source>
</evidence>
<organism evidence="1 2">
    <name type="scientific">Quercus suber</name>
    <name type="common">Cork oak</name>
    <dbReference type="NCBI Taxonomy" id="58331"/>
    <lineage>
        <taxon>Eukaryota</taxon>
        <taxon>Viridiplantae</taxon>
        <taxon>Streptophyta</taxon>
        <taxon>Embryophyta</taxon>
        <taxon>Tracheophyta</taxon>
        <taxon>Spermatophyta</taxon>
        <taxon>Magnoliopsida</taxon>
        <taxon>eudicotyledons</taxon>
        <taxon>Gunneridae</taxon>
        <taxon>Pentapetalae</taxon>
        <taxon>rosids</taxon>
        <taxon>fabids</taxon>
        <taxon>Fagales</taxon>
        <taxon>Fagaceae</taxon>
        <taxon>Quercus</taxon>
    </lineage>
</organism>
<proteinExistence type="predicted"/>
<protein>
    <submittedName>
        <fullName evidence="1">Uncharacterized protein</fullName>
    </submittedName>
</protein>
<dbReference type="EMBL" id="PKMF04000252">
    <property type="protein sequence ID" value="KAK7840885.1"/>
    <property type="molecule type" value="Genomic_DNA"/>
</dbReference>
<keyword evidence="2" id="KW-1185">Reference proteome</keyword>
<reference evidence="1 2" key="1">
    <citation type="journal article" date="2018" name="Sci. Data">
        <title>The draft genome sequence of cork oak.</title>
        <authorList>
            <person name="Ramos A.M."/>
            <person name="Usie A."/>
            <person name="Barbosa P."/>
            <person name="Barros P.M."/>
            <person name="Capote T."/>
            <person name="Chaves I."/>
            <person name="Simoes F."/>
            <person name="Abreu I."/>
            <person name="Carrasquinho I."/>
            <person name="Faro C."/>
            <person name="Guimaraes J.B."/>
            <person name="Mendonca D."/>
            <person name="Nobrega F."/>
            <person name="Rodrigues L."/>
            <person name="Saibo N.J.M."/>
            <person name="Varela M.C."/>
            <person name="Egas C."/>
            <person name="Matos J."/>
            <person name="Miguel C.M."/>
            <person name="Oliveira M.M."/>
            <person name="Ricardo C.P."/>
            <person name="Goncalves S."/>
        </authorList>
    </citation>
    <scope>NUCLEOTIDE SEQUENCE [LARGE SCALE GENOMIC DNA]</scope>
    <source>
        <strain evidence="2">cv. HL8</strain>
    </source>
</reference>
<dbReference type="Proteomes" id="UP000237347">
    <property type="component" value="Unassembled WGS sequence"/>
</dbReference>
<name>A0AAW0KQ65_QUESU</name>
<evidence type="ECO:0000313" key="1">
    <source>
        <dbReference type="EMBL" id="KAK7840885.1"/>
    </source>
</evidence>
<sequence length="105" mass="11866">MINHGRVSGLPKKLTSAYLNVHSSYHMMASVLDGHRFMISCVAELTQLLQDSLETSPRHRLSKDNELHHHGFSTDLPTRATPYVAVESWVAGFGFRRMMVGWVTI</sequence>
<comment type="caution">
    <text evidence="1">The sequence shown here is derived from an EMBL/GenBank/DDBJ whole genome shotgun (WGS) entry which is preliminary data.</text>
</comment>
<accession>A0AAW0KQ65</accession>
<gene>
    <name evidence="1" type="ORF">CFP56_016135</name>
</gene>
<dbReference type="AlphaFoldDB" id="A0AAW0KQ65"/>